<sequence length="51" mass="6063">MRQMHSLRGIAEVKGFHPRTLLPSWMLLQRRVCGKKPSIFSTLKEESRIRR</sequence>
<proteinExistence type="predicted"/>
<organism evidence="1">
    <name type="scientific">Arundo donax</name>
    <name type="common">Giant reed</name>
    <name type="synonym">Donax arundinaceus</name>
    <dbReference type="NCBI Taxonomy" id="35708"/>
    <lineage>
        <taxon>Eukaryota</taxon>
        <taxon>Viridiplantae</taxon>
        <taxon>Streptophyta</taxon>
        <taxon>Embryophyta</taxon>
        <taxon>Tracheophyta</taxon>
        <taxon>Spermatophyta</taxon>
        <taxon>Magnoliopsida</taxon>
        <taxon>Liliopsida</taxon>
        <taxon>Poales</taxon>
        <taxon>Poaceae</taxon>
        <taxon>PACMAD clade</taxon>
        <taxon>Arundinoideae</taxon>
        <taxon>Arundineae</taxon>
        <taxon>Arundo</taxon>
    </lineage>
</organism>
<evidence type="ECO:0000313" key="1">
    <source>
        <dbReference type="EMBL" id="JAD53023.1"/>
    </source>
</evidence>
<reference evidence="1" key="1">
    <citation type="submission" date="2014-09" db="EMBL/GenBank/DDBJ databases">
        <authorList>
            <person name="Magalhaes I.L.F."/>
            <person name="Oliveira U."/>
            <person name="Santos F.R."/>
            <person name="Vidigal T.H.D.A."/>
            <person name="Brescovit A.D."/>
            <person name="Santos A.J."/>
        </authorList>
    </citation>
    <scope>NUCLEOTIDE SEQUENCE</scope>
    <source>
        <tissue evidence="1">Shoot tissue taken approximately 20 cm above the soil surface</tissue>
    </source>
</reference>
<protein>
    <submittedName>
        <fullName evidence="1">Uncharacterized protein</fullName>
    </submittedName>
</protein>
<accession>A0A0A9AT34</accession>
<name>A0A0A9AT34_ARUDO</name>
<dbReference type="AlphaFoldDB" id="A0A0A9AT34"/>
<dbReference type="EMBL" id="GBRH01244872">
    <property type="protein sequence ID" value="JAD53023.1"/>
    <property type="molecule type" value="Transcribed_RNA"/>
</dbReference>
<reference evidence="1" key="2">
    <citation type="journal article" date="2015" name="Data Brief">
        <title>Shoot transcriptome of the giant reed, Arundo donax.</title>
        <authorList>
            <person name="Barrero R.A."/>
            <person name="Guerrero F.D."/>
            <person name="Moolhuijzen P."/>
            <person name="Goolsby J.A."/>
            <person name="Tidwell J."/>
            <person name="Bellgard S.E."/>
            <person name="Bellgard M.I."/>
        </authorList>
    </citation>
    <scope>NUCLEOTIDE SEQUENCE</scope>
    <source>
        <tissue evidence="1">Shoot tissue taken approximately 20 cm above the soil surface</tissue>
    </source>
</reference>